<dbReference type="GO" id="GO:0006325">
    <property type="term" value="P:chromatin organization"/>
    <property type="evidence" value="ECO:0007669"/>
    <property type="project" value="UniProtKB-KW"/>
</dbReference>
<dbReference type="OrthoDB" id="427795at2759"/>
<keyword evidence="3" id="KW-0677">Repeat</keyword>
<accession>L2GQ57</accession>
<evidence type="ECO:0000256" key="4">
    <source>
        <dbReference type="ARBA" id="ARBA00022853"/>
    </source>
</evidence>
<dbReference type="PROSITE" id="PS50082">
    <property type="entry name" value="WD_REPEATS_2"/>
    <property type="match status" value="3"/>
</dbReference>
<keyword evidence="4" id="KW-0156">Chromatin regulator</keyword>
<dbReference type="Pfam" id="PF00400">
    <property type="entry name" value="WD40"/>
    <property type="match status" value="3"/>
</dbReference>
<protein>
    <recommendedName>
        <fullName evidence="7">Histone-binding protein RBBP4-like N-terminal domain-containing protein</fullName>
    </recommendedName>
</protein>
<dbReference type="PROSITE" id="PS00678">
    <property type="entry name" value="WD_REPEATS_1"/>
    <property type="match status" value="2"/>
</dbReference>
<keyword evidence="2 6" id="KW-0853">WD repeat</keyword>
<evidence type="ECO:0000256" key="2">
    <source>
        <dbReference type="ARBA" id="ARBA00022574"/>
    </source>
</evidence>
<dbReference type="EMBL" id="JH370131">
    <property type="protein sequence ID" value="ELA42610.1"/>
    <property type="molecule type" value="Genomic_DNA"/>
</dbReference>
<proteinExistence type="predicted"/>
<dbReference type="GeneID" id="19881080"/>
<dbReference type="InParanoid" id="L2GQ57"/>
<dbReference type="InterPro" id="IPR015943">
    <property type="entry name" value="WD40/YVTN_repeat-like_dom_sf"/>
</dbReference>
<gene>
    <name evidence="8" type="ORF">VICG_00362</name>
</gene>
<dbReference type="Gene3D" id="2.130.10.10">
    <property type="entry name" value="YVTN repeat-like/Quinoprotein amine dehydrogenase"/>
    <property type="match status" value="1"/>
</dbReference>
<dbReference type="SMART" id="SM00320">
    <property type="entry name" value="WD40"/>
    <property type="match status" value="5"/>
</dbReference>
<dbReference type="InterPro" id="IPR036322">
    <property type="entry name" value="WD40_repeat_dom_sf"/>
</dbReference>
<reference evidence="9" key="1">
    <citation type="submission" date="2011-05" db="EMBL/GenBank/DDBJ databases">
        <title>The genome sequence of Vittaforma corneae strain ATCC 50505.</title>
        <authorList>
            <consortium name="The Broad Institute Genome Sequencing Platform"/>
            <person name="Cuomo C."/>
            <person name="Didier E."/>
            <person name="Bowers L."/>
            <person name="Young S.K."/>
            <person name="Zeng Q."/>
            <person name="Gargeya S."/>
            <person name="Fitzgerald M."/>
            <person name="Haas B."/>
            <person name="Abouelleil A."/>
            <person name="Alvarado L."/>
            <person name="Arachchi H.M."/>
            <person name="Berlin A."/>
            <person name="Chapman S.B."/>
            <person name="Gearin G."/>
            <person name="Goldberg J."/>
            <person name="Griggs A."/>
            <person name="Gujja S."/>
            <person name="Hansen M."/>
            <person name="Heiman D."/>
            <person name="Howarth C."/>
            <person name="Larimer J."/>
            <person name="Lui A."/>
            <person name="MacDonald P.J.P."/>
            <person name="McCowen C."/>
            <person name="Montmayeur A."/>
            <person name="Murphy C."/>
            <person name="Neiman D."/>
            <person name="Pearson M."/>
            <person name="Priest M."/>
            <person name="Roberts A."/>
            <person name="Saif S."/>
            <person name="Shea T."/>
            <person name="Sisk P."/>
            <person name="Stolte C."/>
            <person name="Sykes S."/>
            <person name="Wortman J."/>
            <person name="Nusbaum C."/>
            <person name="Birren B."/>
        </authorList>
    </citation>
    <scope>NUCLEOTIDE SEQUENCE [LARGE SCALE GENOMIC DNA]</scope>
    <source>
        <strain evidence="9">ATCC 50505</strain>
    </source>
</reference>
<dbReference type="RefSeq" id="XP_007603815.1">
    <property type="nucleotide sequence ID" value="XM_007603753.1"/>
</dbReference>
<feature type="repeat" description="WD" evidence="6">
    <location>
        <begin position="280"/>
        <end position="322"/>
    </location>
</feature>
<keyword evidence="5" id="KW-0539">Nucleus</keyword>
<dbReference type="GO" id="GO:0005634">
    <property type="term" value="C:nucleus"/>
    <property type="evidence" value="ECO:0007669"/>
    <property type="project" value="UniProtKB-SubCell"/>
</dbReference>
<evidence type="ECO:0000256" key="6">
    <source>
        <dbReference type="PROSITE-ProRule" id="PRU00221"/>
    </source>
</evidence>
<dbReference type="VEuPathDB" id="MicrosporidiaDB:VICG_00362"/>
<feature type="repeat" description="WD" evidence="6">
    <location>
        <begin position="236"/>
        <end position="272"/>
    </location>
</feature>
<dbReference type="Pfam" id="PF12265">
    <property type="entry name" value="CAF1C_H4-bd"/>
    <property type="match status" value="1"/>
</dbReference>
<dbReference type="PROSITE" id="PS50294">
    <property type="entry name" value="WD_REPEATS_REGION"/>
    <property type="match status" value="3"/>
</dbReference>
<feature type="domain" description="Histone-binding protein RBBP4-like N-terminal" evidence="7">
    <location>
        <begin position="12"/>
        <end position="80"/>
    </location>
</feature>
<comment type="subcellular location">
    <subcellularLocation>
        <location evidence="1">Nucleus</location>
    </subcellularLocation>
</comment>
<dbReference type="InterPro" id="IPR020472">
    <property type="entry name" value="WD40_PAC1"/>
</dbReference>
<keyword evidence="9" id="KW-1185">Reference proteome</keyword>
<evidence type="ECO:0000313" key="9">
    <source>
        <dbReference type="Proteomes" id="UP000011082"/>
    </source>
</evidence>
<dbReference type="AlphaFoldDB" id="L2GQ57"/>
<evidence type="ECO:0000256" key="5">
    <source>
        <dbReference type="ARBA" id="ARBA00023242"/>
    </source>
</evidence>
<organism evidence="8 9">
    <name type="scientific">Vittaforma corneae (strain ATCC 50505)</name>
    <name type="common">Microsporidian parasite</name>
    <name type="synonym">Nosema corneum</name>
    <dbReference type="NCBI Taxonomy" id="993615"/>
    <lineage>
        <taxon>Eukaryota</taxon>
        <taxon>Fungi</taxon>
        <taxon>Fungi incertae sedis</taxon>
        <taxon>Microsporidia</taxon>
        <taxon>Nosematidae</taxon>
        <taxon>Vittaforma</taxon>
    </lineage>
</organism>
<name>L2GQ57_VITCO</name>
<evidence type="ECO:0000256" key="1">
    <source>
        <dbReference type="ARBA" id="ARBA00004123"/>
    </source>
</evidence>
<dbReference type="STRING" id="993615.L2GQ57"/>
<dbReference type="InterPro" id="IPR050459">
    <property type="entry name" value="WD_repeat_RBAP46/RBAP48/MSI1"/>
</dbReference>
<evidence type="ECO:0000313" key="8">
    <source>
        <dbReference type="EMBL" id="ELA42610.1"/>
    </source>
</evidence>
<evidence type="ECO:0000256" key="3">
    <source>
        <dbReference type="ARBA" id="ARBA00022737"/>
    </source>
</evidence>
<dbReference type="PRINTS" id="PR00320">
    <property type="entry name" value="GPROTEINBRPT"/>
</dbReference>
<dbReference type="HOGENOM" id="CLU_020445_3_1_1"/>
<dbReference type="InterPro" id="IPR022052">
    <property type="entry name" value="Histone-bd_RBBP4-like_N"/>
</dbReference>
<dbReference type="InterPro" id="IPR019775">
    <property type="entry name" value="WD40_repeat_CS"/>
</dbReference>
<dbReference type="PANTHER" id="PTHR22850">
    <property type="entry name" value="WD40 REPEAT FAMILY"/>
    <property type="match status" value="1"/>
</dbReference>
<dbReference type="FunCoup" id="L2GQ57">
    <property type="interactions" value="272"/>
</dbReference>
<dbReference type="Proteomes" id="UP000011082">
    <property type="component" value="Unassembled WGS sequence"/>
</dbReference>
<feature type="repeat" description="WD" evidence="6">
    <location>
        <begin position="332"/>
        <end position="372"/>
    </location>
</feature>
<dbReference type="OMA" id="CEDWIIS"/>
<dbReference type="InterPro" id="IPR001680">
    <property type="entry name" value="WD40_rpt"/>
</dbReference>
<sequence>MKSEIEKQVIEEEYKIWRKNVPYLYDLVYTSTLKYSSPFIQWFPDVQRVDNIKSVQRLLMTTFSNGEDKENLLFSQITFPDMVDEDSLNNADIEFKITQSIPLPVDANKCRYCPLASNIIACRTEAESILIYDYTKHCSFNSNKGPDLELKGHLDGGFAIDWNYLKFGQLASGGRDFLVNVFDINGGLISSKKIHEGIVNDISFSRFEPHTFCSVSDDLRVAINDTRNIESAVVLEKAHLKSIECCAFSPFKSELLVTGSSDSILKVWDVRSLQTPLFVLRGHNDSLINCKWSPHYESLLASCSKDRRVIIWDLNKTDVIEGETSPEMLFVHGGHTDLVDDLDWNPAEPMEIASVSCDGLFEVWKVPLEEFI</sequence>
<evidence type="ECO:0000259" key="7">
    <source>
        <dbReference type="Pfam" id="PF12265"/>
    </source>
</evidence>
<dbReference type="SUPFAM" id="SSF50978">
    <property type="entry name" value="WD40 repeat-like"/>
    <property type="match status" value="1"/>
</dbReference>